<comment type="caution">
    <text evidence="1">The sequence shown here is derived from an EMBL/GenBank/DDBJ whole genome shotgun (WGS) entry which is preliminary data.</text>
</comment>
<keyword evidence="2" id="KW-1185">Reference proteome</keyword>
<dbReference type="EMBL" id="LGAA01000011">
    <property type="protein sequence ID" value="KPD03386.1"/>
    <property type="molecule type" value="Genomic_DNA"/>
</dbReference>
<dbReference type="SUPFAM" id="SSF160207">
    <property type="entry name" value="NMB0488-like"/>
    <property type="match status" value="1"/>
</dbReference>
<dbReference type="Proteomes" id="UP000053226">
    <property type="component" value="Unassembled WGS sequence"/>
</dbReference>
<sequence>MIDNFGQGLNASIYATEKFYCVETLSGHGLLIDDNLVSPIYFTKQVADAEFGHAIRHALSLSRLVDPKDPDFFNHDQIEKRYKLWIAEAMDMWGYKNRKALFTKMHTCTVKLLNNEIKIMPWSHEKLEAWGSQGMKEEDNIILPSSVSDEALGAAVKKAFLRCRNYV</sequence>
<dbReference type="Gene3D" id="3.40.1590.10">
    <property type="entry name" value="NMB0488-like"/>
    <property type="match status" value="1"/>
</dbReference>
<evidence type="ECO:0000313" key="2">
    <source>
        <dbReference type="Proteomes" id="UP000053226"/>
    </source>
</evidence>
<dbReference type="OrthoDB" id="8613487at2"/>
<dbReference type="AlphaFoldDB" id="A0A0N1KIT3"/>
<evidence type="ECO:0008006" key="3">
    <source>
        <dbReference type="Google" id="ProtNLM"/>
    </source>
</evidence>
<dbReference type="RefSeq" id="WP_053907794.1">
    <property type="nucleotide sequence ID" value="NZ_CAWMUS010000011.1"/>
</dbReference>
<evidence type="ECO:0000313" key="1">
    <source>
        <dbReference type="EMBL" id="KPD03386.1"/>
    </source>
</evidence>
<proteinExistence type="predicted"/>
<protein>
    <recommendedName>
        <fullName evidence="3">DUF1436 family protein</fullName>
    </recommendedName>
</protein>
<accession>A0A0N1KIT3</accession>
<dbReference type="CDD" id="cd13445">
    <property type="entry name" value="CDI_inhibitor_EC869_like"/>
    <property type="match status" value="1"/>
</dbReference>
<organism evidence="1 2">
    <name type="scientific">Moellerella wisconsensis ATCC 35017</name>
    <dbReference type="NCBI Taxonomy" id="1354267"/>
    <lineage>
        <taxon>Bacteria</taxon>
        <taxon>Pseudomonadati</taxon>
        <taxon>Pseudomonadota</taxon>
        <taxon>Gammaproteobacteria</taxon>
        <taxon>Enterobacterales</taxon>
        <taxon>Morganellaceae</taxon>
        <taxon>Moellerella</taxon>
    </lineage>
</organism>
<gene>
    <name evidence="1" type="ORF">M992_1264</name>
</gene>
<name>A0A0N1KIT3_9GAMM</name>
<dbReference type="Pfam" id="PF07262">
    <property type="entry name" value="CdiI"/>
    <property type="match status" value="1"/>
</dbReference>
<dbReference type="InterPro" id="IPR037891">
    <property type="entry name" value="Cdil-like_sf"/>
</dbReference>
<reference evidence="1 2" key="1">
    <citation type="submission" date="2015-07" db="EMBL/GenBank/DDBJ databases">
        <title>ATOL: Assembling a taxonomically balanced genome-scale reconstruction of the evolutionary history of the Enterobacteriaceae.</title>
        <authorList>
            <person name="Plunkett G.III."/>
            <person name="Neeno-Eckwall E.C."/>
            <person name="Glasner J.D."/>
            <person name="Perna N.T."/>
        </authorList>
    </citation>
    <scope>NUCLEOTIDE SEQUENCE [LARGE SCALE GENOMIC DNA]</scope>
    <source>
        <strain evidence="1 2">ATCC 35017</strain>
    </source>
</reference>
<dbReference type="InterPro" id="IPR009888">
    <property type="entry name" value="CdiI_Proteobact"/>
</dbReference>